<protein>
    <submittedName>
        <fullName evidence="3">CHAP domain containing protein</fullName>
    </submittedName>
</protein>
<accession>A0A6J5RHT5</accession>
<sequence>MGHNFMAQESPEALLQELLTYLKSNKPSNTNVNTTVSTEIDDHDDQVAAPSSFGEAVLAKAKEDLAAGISEDPGPVKHKGKRISKYFGYLKMQDGQSWCAAAVSAWMREAGGGPIAGSAGARNIGNQFEQIGRFVQKKNIKPKDLSPGNIPVWSRGATGSGLGHVGVISSSSGRNFKSIEGNTGAGIPTKNNPYGTPRVMEKSHSIDEGNLIGIGILSDLPPKSVKNLAANRINRLVKMAEIYYELANKIKFL</sequence>
<feature type="domain" description="Peptidase C51" evidence="2">
    <location>
        <begin position="93"/>
        <end position="182"/>
    </location>
</feature>
<gene>
    <name evidence="3" type="ORF">UFOVP1290_79</name>
</gene>
<dbReference type="InterPro" id="IPR007921">
    <property type="entry name" value="CHAP_dom"/>
</dbReference>
<dbReference type="Gene3D" id="3.90.1720.60">
    <property type="match status" value="1"/>
</dbReference>
<evidence type="ECO:0000259" key="2">
    <source>
        <dbReference type="Pfam" id="PF05257"/>
    </source>
</evidence>
<keyword evidence="1" id="KW-0929">Antimicrobial</keyword>
<dbReference type="EMBL" id="LR797252">
    <property type="protein sequence ID" value="CAB4196559.1"/>
    <property type="molecule type" value="Genomic_DNA"/>
</dbReference>
<name>A0A6J5RHT5_9CAUD</name>
<reference evidence="3" key="1">
    <citation type="submission" date="2020-05" db="EMBL/GenBank/DDBJ databases">
        <authorList>
            <person name="Chiriac C."/>
            <person name="Salcher M."/>
            <person name="Ghai R."/>
            <person name="Kavagutti S V."/>
        </authorList>
    </citation>
    <scope>NUCLEOTIDE SEQUENCE</scope>
</reference>
<organism evidence="3">
    <name type="scientific">uncultured Caudovirales phage</name>
    <dbReference type="NCBI Taxonomy" id="2100421"/>
    <lineage>
        <taxon>Viruses</taxon>
        <taxon>Duplodnaviria</taxon>
        <taxon>Heunggongvirae</taxon>
        <taxon>Uroviricota</taxon>
        <taxon>Caudoviricetes</taxon>
        <taxon>Peduoviridae</taxon>
        <taxon>Maltschvirus</taxon>
        <taxon>Maltschvirus maltsch</taxon>
    </lineage>
</organism>
<evidence type="ECO:0000256" key="1">
    <source>
        <dbReference type="ARBA" id="ARBA00022529"/>
    </source>
</evidence>
<evidence type="ECO:0000313" key="3">
    <source>
        <dbReference type="EMBL" id="CAB4196559.1"/>
    </source>
</evidence>
<dbReference type="Pfam" id="PF05257">
    <property type="entry name" value="CHAP"/>
    <property type="match status" value="1"/>
</dbReference>
<proteinExistence type="predicted"/>